<protein>
    <recommendedName>
        <fullName evidence="1">AB hydrolase-1 domain-containing protein</fullName>
    </recommendedName>
</protein>
<dbReference type="AlphaFoldDB" id="A0A2W1JXI6"/>
<reference evidence="2 3" key="1">
    <citation type="journal article" date="2018" name="Sci. Rep.">
        <title>A novel species of the marine cyanobacterium Acaryochloris with a unique pigment content and lifestyle.</title>
        <authorList>
            <person name="Partensky F."/>
            <person name="Six C."/>
            <person name="Ratin M."/>
            <person name="Garczarek L."/>
            <person name="Vaulot D."/>
            <person name="Probert I."/>
            <person name="Calteau A."/>
            <person name="Gourvil P."/>
            <person name="Marie D."/>
            <person name="Grebert T."/>
            <person name="Bouchier C."/>
            <person name="Le Panse S."/>
            <person name="Gachenot M."/>
            <person name="Rodriguez F."/>
            <person name="Garrido J.L."/>
        </authorList>
    </citation>
    <scope>NUCLEOTIDE SEQUENCE [LARGE SCALE GENOMIC DNA]</scope>
    <source>
        <strain evidence="2 3">RCC1774</strain>
    </source>
</reference>
<dbReference type="EMBL" id="PQWO01000007">
    <property type="protein sequence ID" value="PZD73037.1"/>
    <property type="molecule type" value="Genomic_DNA"/>
</dbReference>
<proteinExistence type="predicted"/>
<accession>A0A2W1JXI6</accession>
<evidence type="ECO:0000313" key="2">
    <source>
        <dbReference type="EMBL" id="PZD73037.1"/>
    </source>
</evidence>
<gene>
    <name evidence="2" type="ORF">C1752_02715</name>
</gene>
<comment type="caution">
    <text evidence="2">The sequence shown here is derived from an EMBL/GenBank/DDBJ whole genome shotgun (WGS) entry which is preliminary data.</text>
</comment>
<evidence type="ECO:0000259" key="1">
    <source>
        <dbReference type="Pfam" id="PF12697"/>
    </source>
</evidence>
<organism evidence="2 3">
    <name type="scientific">Acaryochloris thomasi RCC1774</name>
    <dbReference type="NCBI Taxonomy" id="1764569"/>
    <lineage>
        <taxon>Bacteria</taxon>
        <taxon>Bacillati</taxon>
        <taxon>Cyanobacteriota</taxon>
        <taxon>Cyanophyceae</taxon>
        <taxon>Acaryochloridales</taxon>
        <taxon>Acaryochloridaceae</taxon>
        <taxon>Acaryochloris</taxon>
        <taxon>Acaryochloris thomasi</taxon>
    </lineage>
</organism>
<sequence length="254" mass="28767">MSSICEALWVNTSASLQRFDQPLLKCLAGHIGVAHWAYRQTPDEASDLDVPVQLLHEYLQEQDRPLHLIGHGTGGLVALLVARQFPEYVRSLTLLSVGAQASLDWIAHYYFHLKFLGCRREQIFYQLITDLFGRQNPAGHQYLGKILQQALATSPSPNSMIQTANVPRNGVPVPFLACGGHDDVVVDPHEIEGWRGWLKDCDRIYHCPHGRHFFHGTHPQLVSQQVLEFWNQVNLQTTPSWFEISPAFAINCRL</sequence>
<dbReference type="InterPro" id="IPR000073">
    <property type="entry name" value="AB_hydrolase_1"/>
</dbReference>
<name>A0A2W1JXI6_9CYAN</name>
<dbReference type="RefSeq" id="WP_110986420.1">
    <property type="nucleotide sequence ID" value="NZ_CAWNWM010000007.1"/>
</dbReference>
<dbReference type="OrthoDB" id="464067at2"/>
<evidence type="ECO:0000313" key="3">
    <source>
        <dbReference type="Proteomes" id="UP000248857"/>
    </source>
</evidence>
<feature type="domain" description="AB hydrolase-1" evidence="1">
    <location>
        <begin position="29"/>
        <end position="223"/>
    </location>
</feature>
<dbReference type="Gene3D" id="3.40.50.1820">
    <property type="entry name" value="alpha/beta hydrolase"/>
    <property type="match status" value="1"/>
</dbReference>
<dbReference type="SUPFAM" id="SSF53474">
    <property type="entry name" value="alpha/beta-Hydrolases"/>
    <property type="match status" value="1"/>
</dbReference>
<dbReference type="Proteomes" id="UP000248857">
    <property type="component" value="Unassembled WGS sequence"/>
</dbReference>
<dbReference type="Pfam" id="PF12697">
    <property type="entry name" value="Abhydrolase_6"/>
    <property type="match status" value="1"/>
</dbReference>
<keyword evidence="3" id="KW-1185">Reference proteome</keyword>
<dbReference type="InterPro" id="IPR029058">
    <property type="entry name" value="AB_hydrolase_fold"/>
</dbReference>